<evidence type="ECO:0000313" key="2">
    <source>
        <dbReference type="Proteomes" id="UP001148838"/>
    </source>
</evidence>
<sequence>MVFLRGTIVSLFPTRFRNCSYSCRVNDGIEAYFRIYRKNSHSIDEQIDCNVYDKKSKLSMMWNIRVLLIRLSEDISLCGGNDCEHVFIGHEFEPNRGQCKTKILLLCHVLKECKIHKRHLVPDSEKIVGHIFLATSSSLLCVKLFPGLYKYLRNEHRVNPLTERHFKYDRIQLGESRVGSDIG</sequence>
<organism evidence="1 2">
    <name type="scientific">Periplaneta americana</name>
    <name type="common">American cockroach</name>
    <name type="synonym">Blatta americana</name>
    <dbReference type="NCBI Taxonomy" id="6978"/>
    <lineage>
        <taxon>Eukaryota</taxon>
        <taxon>Metazoa</taxon>
        <taxon>Ecdysozoa</taxon>
        <taxon>Arthropoda</taxon>
        <taxon>Hexapoda</taxon>
        <taxon>Insecta</taxon>
        <taxon>Pterygota</taxon>
        <taxon>Neoptera</taxon>
        <taxon>Polyneoptera</taxon>
        <taxon>Dictyoptera</taxon>
        <taxon>Blattodea</taxon>
        <taxon>Blattoidea</taxon>
        <taxon>Blattidae</taxon>
        <taxon>Blattinae</taxon>
        <taxon>Periplaneta</taxon>
    </lineage>
</organism>
<protein>
    <submittedName>
        <fullName evidence="1">Uncharacterized protein</fullName>
    </submittedName>
</protein>
<comment type="caution">
    <text evidence="1">The sequence shown here is derived from an EMBL/GenBank/DDBJ whole genome shotgun (WGS) entry which is preliminary data.</text>
</comment>
<name>A0ABQ8TEF0_PERAM</name>
<proteinExistence type="predicted"/>
<gene>
    <name evidence="1" type="ORF">ANN_06787</name>
</gene>
<keyword evidence="2" id="KW-1185">Reference proteome</keyword>
<evidence type="ECO:0000313" key="1">
    <source>
        <dbReference type="EMBL" id="KAJ4444988.1"/>
    </source>
</evidence>
<dbReference type="Proteomes" id="UP001148838">
    <property type="component" value="Unassembled WGS sequence"/>
</dbReference>
<accession>A0ABQ8TEF0</accession>
<dbReference type="EMBL" id="JAJSOF020000011">
    <property type="protein sequence ID" value="KAJ4444988.1"/>
    <property type="molecule type" value="Genomic_DNA"/>
</dbReference>
<reference evidence="1 2" key="1">
    <citation type="journal article" date="2022" name="Allergy">
        <title>Genome assembly and annotation of Periplaneta americana reveal a comprehensive cockroach allergen profile.</title>
        <authorList>
            <person name="Wang L."/>
            <person name="Xiong Q."/>
            <person name="Saelim N."/>
            <person name="Wang L."/>
            <person name="Nong W."/>
            <person name="Wan A.T."/>
            <person name="Shi M."/>
            <person name="Liu X."/>
            <person name="Cao Q."/>
            <person name="Hui J.H.L."/>
            <person name="Sookrung N."/>
            <person name="Leung T.F."/>
            <person name="Tungtrongchitr A."/>
            <person name="Tsui S.K.W."/>
        </authorList>
    </citation>
    <scope>NUCLEOTIDE SEQUENCE [LARGE SCALE GENOMIC DNA]</scope>
    <source>
        <strain evidence="1">PWHHKU_190912</strain>
    </source>
</reference>